<accession>A0A7T8KCB4</accession>
<gene>
    <name evidence="1" type="ORF">FKW44_005678</name>
</gene>
<name>A0A7T8KCB4_CALRO</name>
<dbReference type="AlphaFoldDB" id="A0A7T8KCB4"/>
<feature type="non-terminal residue" evidence="1">
    <location>
        <position position="66"/>
    </location>
</feature>
<proteinExistence type="predicted"/>
<reference evidence="2" key="1">
    <citation type="submission" date="2021-01" db="EMBL/GenBank/DDBJ databases">
        <title>Caligus Genome Assembly.</title>
        <authorList>
            <person name="Gallardo-Escarate C."/>
        </authorList>
    </citation>
    <scope>NUCLEOTIDE SEQUENCE [LARGE SCALE GENOMIC DNA]</scope>
</reference>
<feature type="non-terminal residue" evidence="1">
    <location>
        <position position="1"/>
    </location>
</feature>
<sequence>RALHKHTGRWIPRVHLWLGHLSICALRDPLSAQRREAPLLAPSESHGGRWILSELHASLRLHLHGR</sequence>
<evidence type="ECO:0000313" key="1">
    <source>
        <dbReference type="EMBL" id="QQP53261.1"/>
    </source>
</evidence>
<dbReference type="EMBL" id="CP045893">
    <property type="protein sequence ID" value="QQP53261.1"/>
    <property type="molecule type" value="Genomic_DNA"/>
</dbReference>
<organism evidence="1 2">
    <name type="scientific">Caligus rogercresseyi</name>
    <name type="common">Sea louse</name>
    <dbReference type="NCBI Taxonomy" id="217165"/>
    <lineage>
        <taxon>Eukaryota</taxon>
        <taxon>Metazoa</taxon>
        <taxon>Ecdysozoa</taxon>
        <taxon>Arthropoda</taxon>
        <taxon>Crustacea</taxon>
        <taxon>Multicrustacea</taxon>
        <taxon>Hexanauplia</taxon>
        <taxon>Copepoda</taxon>
        <taxon>Siphonostomatoida</taxon>
        <taxon>Caligidae</taxon>
        <taxon>Caligus</taxon>
    </lineage>
</organism>
<protein>
    <submittedName>
        <fullName evidence="1">Translocation protein SEC62</fullName>
    </submittedName>
</protein>
<dbReference type="Proteomes" id="UP000595437">
    <property type="component" value="Chromosome 4"/>
</dbReference>
<evidence type="ECO:0000313" key="2">
    <source>
        <dbReference type="Proteomes" id="UP000595437"/>
    </source>
</evidence>
<keyword evidence="2" id="KW-1185">Reference proteome</keyword>